<dbReference type="EMBL" id="CP060635">
    <property type="protein sequence ID" value="QNM08551.1"/>
    <property type="molecule type" value="Genomic_DNA"/>
</dbReference>
<dbReference type="RefSeq" id="WP_118646745.1">
    <property type="nucleotide sequence ID" value="NZ_CP060635.1"/>
</dbReference>
<dbReference type="Gene3D" id="2.60.120.10">
    <property type="entry name" value="Jelly Rolls"/>
    <property type="match status" value="1"/>
</dbReference>
<comment type="catalytic activity">
    <reaction evidence="6">
        <text>D-lyxose = D-xylulose</text>
        <dbReference type="Rhea" id="RHEA:14201"/>
        <dbReference type="ChEBI" id="CHEBI:16789"/>
        <dbReference type="ChEBI" id="CHEBI:17140"/>
        <dbReference type="EC" id="5.3.1.15"/>
    </reaction>
</comment>
<evidence type="ECO:0000256" key="6">
    <source>
        <dbReference type="ARBA" id="ARBA00044907"/>
    </source>
</evidence>
<dbReference type="InterPro" id="IPR047581">
    <property type="entry name" value="EcSI_cupin"/>
</dbReference>
<reference evidence="9 10" key="1">
    <citation type="submission" date="2020-08" db="EMBL/GenBank/DDBJ databases">
        <authorList>
            <person name="Liu C."/>
            <person name="Sun Q."/>
        </authorList>
    </citation>
    <scope>NUCLEOTIDE SEQUENCE [LARGE SCALE GENOMIC DNA]</scope>
    <source>
        <strain evidence="9 10">NSJ-29</strain>
    </source>
</reference>
<keyword evidence="5" id="KW-0119">Carbohydrate metabolism</keyword>
<keyword evidence="2" id="KW-0479">Metal-binding</keyword>
<dbReference type="Pfam" id="PF07385">
    <property type="entry name" value="Lyx_isomer"/>
    <property type="match status" value="1"/>
</dbReference>
<comment type="cofactor">
    <cofactor evidence="1">
        <name>Mn(2+)</name>
        <dbReference type="ChEBI" id="CHEBI:29035"/>
    </cofactor>
</comment>
<keyword evidence="3" id="KW-0464">Manganese</keyword>
<dbReference type="CDD" id="cd20309">
    <property type="entry name" value="cupin_EcSI"/>
    <property type="match status" value="1"/>
</dbReference>
<evidence type="ECO:0000313" key="10">
    <source>
        <dbReference type="Proteomes" id="UP000515860"/>
    </source>
</evidence>
<protein>
    <recommendedName>
        <fullName evidence="8">D-lyxose ketol-isomerase</fullName>
        <ecNumber evidence="8">5.3.1.15</ecNumber>
    </recommendedName>
</protein>
<dbReference type="GO" id="GO:0046872">
    <property type="term" value="F:metal ion binding"/>
    <property type="evidence" value="ECO:0007669"/>
    <property type="project" value="UniProtKB-KW"/>
</dbReference>
<evidence type="ECO:0000256" key="3">
    <source>
        <dbReference type="ARBA" id="ARBA00023211"/>
    </source>
</evidence>
<dbReference type="Proteomes" id="UP000515860">
    <property type="component" value="Chromosome"/>
</dbReference>
<evidence type="ECO:0000256" key="8">
    <source>
        <dbReference type="ARBA" id="ARBA00044972"/>
    </source>
</evidence>
<evidence type="ECO:0000256" key="4">
    <source>
        <dbReference type="ARBA" id="ARBA00023235"/>
    </source>
</evidence>
<dbReference type="AlphaFoldDB" id="A0A7G9GCL9"/>
<evidence type="ECO:0000256" key="7">
    <source>
        <dbReference type="ARBA" id="ARBA00044951"/>
    </source>
</evidence>
<dbReference type="KEGG" id="whj:H9Q79_17100"/>
<proteinExistence type="inferred from homology"/>
<accession>A0A7G9GCL9</accession>
<organism evidence="9 10">
    <name type="scientific">Wansuia hejianensis</name>
    <dbReference type="NCBI Taxonomy" id="2763667"/>
    <lineage>
        <taxon>Bacteria</taxon>
        <taxon>Bacillati</taxon>
        <taxon>Bacillota</taxon>
        <taxon>Clostridia</taxon>
        <taxon>Lachnospirales</taxon>
        <taxon>Lachnospiraceae</taxon>
        <taxon>Wansuia</taxon>
    </lineage>
</organism>
<evidence type="ECO:0000256" key="2">
    <source>
        <dbReference type="ARBA" id="ARBA00022723"/>
    </source>
</evidence>
<name>A0A7G9GCL9_9FIRM</name>
<comment type="similarity">
    <text evidence="7">Belongs to the D-lyxose ketol-isomerase family.</text>
</comment>
<evidence type="ECO:0000256" key="1">
    <source>
        <dbReference type="ARBA" id="ARBA00001936"/>
    </source>
</evidence>
<dbReference type="EC" id="5.3.1.15" evidence="8"/>
<evidence type="ECO:0000313" key="9">
    <source>
        <dbReference type="EMBL" id="QNM08551.1"/>
    </source>
</evidence>
<dbReference type="InterPro" id="IPR014710">
    <property type="entry name" value="RmlC-like_jellyroll"/>
</dbReference>
<dbReference type="InterPro" id="IPR010864">
    <property type="entry name" value="D-lyxose_isomer"/>
</dbReference>
<sequence length="230" mass="26538">MKRSEINAALKEMEGCIREHRFELPPFCSFTPEEWKTKGHEYDEIRDNMLGWDITDYGLGDFKKVGFSLITLRNGNLKMDKYTKTYAEKLLYLNEKQMATMHFHWNKMEDIINRGGGNVLIRVYNSTADGRFDDTDVTVHQDGREYAVPAGTQVRLRPGESITVYPYMYHDFTVEAGTGAVLLGEVSMCNDDENDNRFYEPMGRFPEIEEDEPPYRLLCNEYPAAAGAVR</sequence>
<keyword evidence="10" id="KW-1185">Reference proteome</keyword>
<gene>
    <name evidence="9" type="ORF">H9Q79_17100</name>
</gene>
<keyword evidence="4 9" id="KW-0413">Isomerase</keyword>
<dbReference type="GO" id="GO:0047828">
    <property type="term" value="F:D-lyxose ketol-isomerase activity"/>
    <property type="evidence" value="ECO:0007669"/>
    <property type="project" value="UniProtKB-EC"/>
</dbReference>
<evidence type="ECO:0000256" key="5">
    <source>
        <dbReference type="ARBA" id="ARBA00023277"/>
    </source>
</evidence>